<dbReference type="Gene3D" id="3.30.565.10">
    <property type="entry name" value="Histidine kinase-like ATPase, C-terminal domain"/>
    <property type="match status" value="1"/>
</dbReference>
<evidence type="ECO:0000256" key="9">
    <source>
        <dbReference type="SAM" id="Phobius"/>
    </source>
</evidence>
<feature type="transmembrane region" description="Helical" evidence="9">
    <location>
        <begin position="127"/>
        <end position="148"/>
    </location>
</feature>
<gene>
    <name evidence="13" type="ORF">FQP85_09035</name>
</gene>
<evidence type="ECO:0000256" key="4">
    <source>
        <dbReference type="ARBA" id="ARBA00022692"/>
    </source>
</evidence>
<keyword evidence="3" id="KW-0808">Transferase</keyword>
<dbReference type="InterPro" id="IPR003594">
    <property type="entry name" value="HATPase_dom"/>
</dbReference>
<feature type="transmembrane region" description="Helical" evidence="9">
    <location>
        <begin position="240"/>
        <end position="262"/>
    </location>
</feature>
<feature type="transmembrane region" description="Helical" evidence="9">
    <location>
        <begin position="201"/>
        <end position="220"/>
    </location>
</feature>
<sequence length="529" mass="58751">MSWPRLITATPSTTNIVLGAAKQCAVCVAYLIALCASTWVSNHLETVPQSSAIFLPAGIKLAFVIMFPTRYWPIIWLASRLYAAYLGSFYTQQWHLNLLHGAWQEAIYLAIVFAFKHSRWPPTIKDSKGVLSLILLASLAAASKWFLFASSFEFTTWLEGKQLLQYQLNMTLGDLTGSLFITPFIILCANSYHRAFSLEGGVKLIITVTVFTLLMLSIYLLRPDIYSLLRLASLLPIIWFSYHFGITGAIFGAAAANGLIILEASITQDATNTYISQLFILTNAATSLLLGAAAAELRQKNNMLTLTNIELRTQLEKNQQLAIKMVNVQESERKHLSQELHDELGQNLTAFKTDLAVLTSMTDQSVSAIVTTLKQNANSMYDSVYHLMHYLRPRELDELGLAKALSQGKFKSLMHKEKVRYITHLCINEAIRDEHQIAIYRICQEAITNCIKHSCASELVISLDSNSDLITLIIQDNGNVATTASHSGGYGLAFIDERVTALGGQCSFSNEQGFTINATFPISADEQVR</sequence>
<keyword evidence="6 9" id="KW-1133">Transmembrane helix</keyword>
<dbReference type="Pfam" id="PF02518">
    <property type="entry name" value="HATPase_c"/>
    <property type="match status" value="1"/>
</dbReference>
<evidence type="ECO:0000256" key="3">
    <source>
        <dbReference type="ARBA" id="ARBA00022679"/>
    </source>
</evidence>
<evidence type="ECO:0000256" key="8">
    <source>
        <dbReference type="ARBA" id="ARBA00023136"/>
    </source>
</evidence>
<feature type="transmembrane region" description="Helical" evidence="9">
    <location>
        <begin position="20"/>
        <end position="40"/>
    </location>
</feature>
<dbReference type="SUPFAM" id="SSF55874">
    <property type="entry name" value="ATPase domain of HSP90 chaperone/DNA topoisomerase II/histidine kinase"/>
    <property type="match status" value="1"/>
</dbReference>
<dbReference type="InterPro" id="IPR036890">
    <property type="entry name" value="HATPase_C_sf"/>
</dbReference>
<name>A0ABY3FG93_9GAMM</name>
<protein>
    <submittedName>
        <fullName evidence="13">Sensor histidine kinase</fullName>
    </submittedName>
</protein>
<evidence type="ECO:0000259" key="10">
    <source>
        <dbReference type="Pfam" id="PF02518"/>
    </source>
</evidence>
<evidence type="ECO:0000256" key="1">
    <source>
        <dbReference type="ARBA" id="ARBA00004651"/>
    </source>
</evidence>
<comment type="caution">
    <text evidence="13">The sequence shown here is derived from an EMBL/GenBank/DDBJ whole genome shotgun (WGS) entry which is preliminary data.</text>
</comment>
<keyword evidence="7" id="KW-0902">Two-component regulatory system</keyword>
<proteinExistence type="predicted"/>
<feature type="domain" description="Signal transduction histidine kinase subgroup 3 dimerisation and phosphoacceptor" evidence="12">
    <location>
        <begin position="332"/>
        <end position="396"/>
    </location>
</feature>
<evidence type="ECO:0000256" key="7">
    <source>
        <dbReference type="ARBA" id="ARBA00023012"/>
    </source>
</evidence>
<dbReference type="GO" id="GO:0016301">
    <property type="term" value="F:kinase activity"/>
    <property type="evidence" value="ECO:0007669"/>
    <property type="project" value="UniProtKB-KW"/>
</dbReference>
<evidence type="ECO:0000259" key="11">
    <source>
        <dbReference type="Pfam" id="PF05231"/>
    </source>
</evidence>
<keyword evidence="8 9" id="KW-0472">Membrane</keyword>
<keyword evidence="5 13" id="KW-0418">Kinase</keyword>
<dbReference type="Proteomes" id="UP000317938">
    <property type="component" value="Unassembled WGS sequence"/>
</dbReference>
<feature type="domain" description="Histidine kinase/HSP90-like ATPase" evidence="10">
    <location>
        <begin position="436"/>
        <end position="522"/>
    </location>
</feature>
<evidence type="ECO:0000256" key="5">
    <source>
        <dbReference type="ARBA" id="ARBA00022777"/>
    </source>
</evidence>
<dbReference type="Pfam" id="PF07730">
    <property type="entry name" value="HisKA_3"/>
    <property type="match status" value="1"/>
</dbReference>
<dbReference type="InterPro" id="IPR050482">
    <property type="entry name" value="Sensor_HK_TwoCompSys"/>
</dbReference>
<evidence type="ECO:0000256" key="6">
    <source>
        <dbReference type="ARBA" id="ARBA00022989"/>
    </source>
</evidence>
<feature type="transmembrane region" description="Helical" evidence="9">
    <location>
        <begin position="168"/>
        <end position="189"/>
    </location>
</feature>
<reference evidence="13 14" key="1">
    <citation type="submission" date="2019-07" db="EMBL/GenBank/DDBJ databases">
        <title>Diversity of Bacteria from Kongsfjorden, Arctic.</title>
        <authorList>
            <person name="Yu Y."/>
        </authorList>
    </citation>
    <scope>NUCLEOTIDE SEQUENCE [LARGE SCALE GENOMIC DNA]</scope>
    <source>
        <strain evidence="13 14">SM1927</strain>
    </source>
</reference>
<dbReference type="InterPro" id="IPR007895">
    <property type="entry name" value="MASE1"/>
</dbReference>
<dbReference type="RefSeq" id="WP_145236838.1">
    <property type="nucleotide sequence ID" value="NZ_VNFF01000007.1"/>
</dbReference>
<dbReference type="PANTHER" id="PTHR24421">
    <property type="entry name" value="NITRATE/NITRITE SENSOR PROTEIN NARX-RELATED"/>
    <property type="match status" value="1"/>
</dbReference>
<organism evidence="13 14">
    <name type="scientific">Pseudoalteromonas neustonica</name>
    <dbReference type="NCBI Taxonomy" id="1840331"/>
    <lineage>
        <taxon>Bacteria</taxon>
        <taxon>Pseudomonadati</taxon>
        <taxon>Pseudomonadota</taxon>
        <taxon>Gammaproteobacteria</taxon>
        <taxon>Alteromonadales</taxon>
        <taxon>Pseudoalteromonadaceae</taxon>
        <taxon>Pseudoalteromonas</taxon>
    </lineage>
</organism>
<keyword evidence="2" id="KW-1003">Cell membrane</keyword>
<feature type="transmembrane region" description="Helical" evidence="9">
    <location>
        <begin position="274"/>
        <end position="295"/>
    </location>
</feature>
<keyword evidence="4 9" id="KW-0812">Transmembrane</keyword>
<dbReference type="Gene3D" id="1.20.5.1930">
    <property type="match status" value="1"/>
</dbReference>
<evidence type="ECO:0000256" key="2">
    <source>
        <dbReference type="ARBA" id="ARBA00022475"/>
    </source>
</evidence>
<dbReference type="InterPro" id="IPR011712">
    <property type="entry name" value="Sig_transdc_His_kin_sub3_dim/P"/>
</dbReference>
<dbReference type="PANTHER" id="PTHR24421:SF58">
    <property type="entry name" value="SIGNAL TRANSDUCTION HISTIDINE-PROTEIN KINASE_PHOSPHATASE UHPB"/>
    <property type="match status" value="1"/>
</dbReference>
<dbReference type="EMBL" id="VNFF01000007">
    <property type="protein sequence ID" value="TVU83904.1"/>
    <property type="molecule type" value="Genomic_DNA"/>
</dbReference>
<evidence type="ECO:0000259" key="12">
    <source>
        <dbReference type="Pfam" id="PF07730"/>
    </source>
</evidence>
<feature type="domain" description="MASE1" evidence="11">
    <location>
        <begin position="27"/>
        <end position="296"/>
    </location>
</feature>
<dbReference type="Pfam" id="PF05231">
    <property type="entry name" value="MASE1"/>
    <property type="match status" value="1"/>
</dbReference>
<accession>A0ABY3FG93</accession>
<keyword evidence="14" id="KW-1185">Reference proteome</keyword>
<comment type="subcellular location">
    <subcellularLocation>
        <location evidence="1">Cell membrane</location>
        <topology evidence="1">Multi-pass membrane protein</topology>
    </subcellularLocation>
</comment>
<evidence type="ECO:0000313" key="14">
    <source>
        <dbReference type="Proteomes" id="UP000317938"/>
    </source>
</evidence>
<feature type="transmembrane region" description="Helical" evidence="9">
    <location>
        <begin position="52"/>
        <end position="74"/>
    </location>
</feature>
<dbReference type="CDD" id="cd16917">
    <property type="entry name" value="HATPase_UhpB-NarQ-NarX-like"/>
    <property type="match status" value="1"/>
</dbReference>
<evidence type="ECO:0000313" key="13">
    <source>
        <dbReference type="EMBL" id="TVU83904.1"/>
    </source>
</evidence>